<dbReference type="SUPFAM" id="SSF52799">
    <property type="entry name" value="(Phosphotyrosine protein) phosphatases II"/>
    <property type="match status" value="1"/>
</dbReference>
<keyword evidence="1" id="KW-0732">Signal</keyword>
<dbReference type="PROSITE" id="PS50056">
    <property type="entry name" value="TYR_PHOSPHATASE_2"/>
    <property type="match status" value="1"/>
</dbReference>
<accession>A0ABT9UW47</accession>
<proteinExistence type="predicted"/>
<dbReference type="Proteomes" id="UP001228504">
    <property type="component" value="Unassembled WGS sequence"/>
</dbReference>
<name>A0ABT9UW47_9FIRM</name>
<evidence type="ECO:0000256" key="1">
    <source>
        <dbReference type="SAM" id="SignalP"/>
    </source>
</evidence>
<comment type="caution">
    <text evidence="3">The sequence shown here is derived from an EMBL/GenBank/DDBJ whole genome shotgun (WGS) entry which is preliminary data.</text>
</comment>
<sequence>MKKSIKICLFIFLSMVFSFNPIIANSKIISDVNLVEDSLRIDTLPKNFRKSSDKIYSNENLNLYGLDNLNISGSGQFSKNGLSLIKDSIGNKMPITIVDLRQESHGFINGIPISFENALNNANVCLNTEEVLKDEINRLESIKLNSPITFYNTKKTIIPKEVETEATLTKNNELSYIRIPVTDGNLPTDDMVNYFVDFVKKQPKNSWLHFHCKEGIGRTTTFMIMYDIMKNYNNVSLNDIINRQILLSKLTENNTKDFYTGKRFEFLNKFYNKCKENNYFVYLIFN</sequence>
<organism evidence="3 4">
    <name type="scientific">Eubacterium multiforme</name>
    <dbReference type="NCBI Taxonomy" id="83339"/>
    <lineage>
        <taxon>Bacteria</taxon>
        <taxon>Bacillati</taxon>
        <taxon>Bacillota</taxon>
        <taxon>Clostridia</taxon>
        <taxon>Eubacteriales</taxon>
        <taxon>Eubacteriaceae</taxon>
        <taxon>Eubacterium</taxon>
    </lineage>
</organism>
<dbReference type="Pfam" id="PF14566">
    <property type="entry name" value="PTPlike_phytase"/>
    <property type="match status" value="1"/>
</dbReference>
<dbReference type="SMART" id="SM01301">
    <property type="entry name" value="PTPlike_phytase"/>
    <property type="match status" value="1"/>
</dbReference>
<dbReference type="Gene3D" id="3.90.190.10">
    <property type="entry name" value="Protein tyrosine phosphatase superfamily"/>
    <property type="match status" value="1"/>
</dbReference>
<protein>
    <submittedName>
        <fullName evidence="3">Protein-tyrosine phosphatase</fullName>
    </submittedName>
</protein>
<gene>
    <name evidence="3" type="ORF">J2S18_002481</name>
</gene>
<dbReference type="InterPro" id="IPR000387">
    <property type="entry name" value="Tyr_Pase_dom"/>
</dbReference>
<evidence type="ECO:0000313" key="3">
    <source>
        <dbReference type="EMBL" id="MDQ0150533.1"/>
    </source>
</evidence>
<keyword evidence="4" id="KW-1185">Reference proteome</keyword>
<dbReference type="PROSITE" id="PS00383">
    <property type="entry name" value="TYR_PHOSPHATASE_1"/>
    <property type="match status" value="1"/>
</dbReference>
<evidence type="ECO:0000313" key="4">
    <source>
        <dbReference type="Proteomes" id="UP001228504"/>
    </source>
</evidence>
<dbReference type="RefSeq" id="WP_307487244.1">
    <property type="nucleotide sequence ID" value="NZ_JAUSUF010000010.1"/>
</dbReference>
<evidence type="ECO:0000259" key="2">
    <source>
        <dbReference type="PROSITE" id="PS50056"/>
    </source>
</evidence>
<feature type="signal peptide" evidence="1">
    <location>
        <begin position="1"/>
        <end position="24"/>
    </location>
</feature>
<feature type="chain" id="PRO_5046391714" evidence="1">
    <location>
        <begin position="25"/>
        <end position="286"/>
    </location>
</feature>
<reference evidence="3 4" key="1">
    <citation type="submission" date="2023-07" db="EMBL/GenBank/DDBJ databases">
        <title>Genomic Encyclopedia of Type Strains, Phase IV (KMG-IV): sequencing the most valuable type-strain genomes for metagenomic binning, comparative biology and taxonomic classification.</title>
        <authorList>
            <person name="Goeker M."/>
        </authorList>
    </citation>
    <scope>NUCLEOTIDE SEQUENCE [LARGE SCALE GENOMIC DNA]</scope>
    <source>
        <strain evidence="3 4">DSM 20694</strain>
    </source>
</reference>
<feature type="domain" description="Tyrosine specific protein phosphatases" evidence="2">
    <location>
        <begin position="193"/>
        <end position="241"/>
    </location>
</feature>
<dbReference type="EMBL" id="JAUSUF010000010">
    <property type="protein sequence ID" value="MDQ0150533.1"/>
    <property type="molecule type" value="Genomic_DNA"/>
</dbReference>
<dbReference type="InterPro" id="IPR016130">
    <property type="entry name" value="Tyr_Pase_AS"/>
</dbReference>
<dbReference type="Gene3D" id="3.30.70.1690">
    <property type="match status" value="1"/>
</dbReference>
<dbReference type="InterPro" id="IPR029021">
    <property type="entry name" value="Prot-tyrosine_phosphatase-like"/>
</dbReference>